<feature type="compositionally biased region" description="Acidic residues" evidence="4">
    <location>
        <begin position="29"/>
        <end position="39"/>
    </location>
</feature>
<dbReference type="Pfam" id="PF01547">
    <property type="entry name" value="SBP_bac_1"/>
    <property type="match status" value="1"/>
</dbReference>
<dbReference type="InterPro" id="IPR006059">
    <property type="entry name" value="SBP"/>
</dbReference>
<protein>
    <submittedName>
        <fullName evidence="6">Raffinose/stachyose/melibiose transport system substrate-binding protein</fullName>
    </submittedName>
</protein>
<dbReference type="PROSITE" id="PS51257">
    <property type="entry name" value="PROKAR_LIPOPROTEIN"/>
    <property type="match status" value="1"/>
</dbReference>
<organism evidence="6 7">
    <name type="scientific">Caldalkalibacillus horti</name>
    <dbReference type="NCBI Taxonomy" id="77523"/>
    <lineage>
        <taxon>Bacteria</taxon>
        <taxon>Bacillati</taxon>
        <taxon>Bacillota</taxon>
        <taxon>Bacilli</taxon>
        <taxon>Bacillales</taxon>
        <taxon>Bacillaceae</taxon>
        <taxon>Caldalkalibacillus</taxon>
    </lineage>
</organism>
<keyword evidence="7" id="KW-1185">Reference proteome</keyword>
<gene>
    <name evidence="6" type="ORF">J2S11_002212</name>
</gene>
<keyword evidence="2" id="KW-0813">Transport</keyword>
<dbReference type="PANTHER" id="PTHR43649">
    <property type="entry name" value="ARABINOSE-BINDING PROTEIN-RELATED"/>
    <property type="match status" value="1"/>
</dbReference>
<evidence type="ECO:0000313" key="7">
    <source>
        <dbReference type="Proteomes" id="UP001235840"/>
    </source>
</evidence>
<name>A0ABT9VZA3_9BACI</name>
<evidence type="ECO:0000313" key="6">
    <source>
        <dbReference type="EMBL" id="MDQ0166308.1"/>
    </source>
</evidence>
<comment type="similarity">
    <text evidence="1">Belongs to the bacterial solute-binding protein 1 family.</text>
</comment>
<dbReference type="RefSeq" id="WP_307394407.1">
    <property type="nucleotide sequence ID" value="NZ_BAAADK010000020.1"/>
</dbReference>
<dbReference type="Proteomes" id="UP001235840">
    <property type="component" value="Unassembled WGS sequence"/>
</dbReference>
<dbReference type="Gene3D" id="3.40.190.10">
    <property type="entry name" value="Periplasmic binding protein-like II"/>
    <property type="match status" value="2"/>
</dbReference>
<reference evidence="6 7" key="1">
    <citation type="submission" date="2023-07" db="EMBL/GenBank/DDBJ databases">
        <title>Genomic Encyclopedia of Type Strains, Phase IV (KMG-IV): sequencing the most valuable type-strain genomes for metagenomic binning, comparative biology and taxonomic classification.</title>
        <authorList>
            <person name="Goeker M."/>
        </authorList>
    </citation>
    <scope>NUCLEOTIDE SEQUENCE [LARGE SCALE GENOMIC DNA]</scope>
    <source>
        <strain evidence="6 7">DSM 12751</strain>
    </source>
</reference>
<feature type="chain" id="PRO_5046824284" evidence="5">
    <location>
        <begin position="23"/>
        <end position="438"/>
    </location>
</feature>
<dbReference type="PROSITE" id="PS01037">
    <property type="entry name" value="SBP_BACTERIAL_1"/>
    <property type="match status" value="1"/>
</dbReference>
<evidence type="ECO:0000256" key="3">
    <source>
        <dbReference type="ARBA" id="ARBA00022729"/>
    </source>
</evidence>
<evidence type="ECO:0000256" key="2">
    <source>
        <dbReference type="ARBA" id="ARBA00022448"/>
    </source>
</evidence>
<comment type="caution">
    <text evidence="6">The sequence shown here is derived from an EMBL/GenBank/DDBJ whole genome shotgun (WGS) entry which is preliminary data.</text>
</comment>
<feature type="signal peptide" evidence="5">
    <location>
        <begin position="1"/>
        <end position="22"/>
    </location>
</feature>
<dbReference type="InterPro" id="IPR050490">
    <property type="entry name" value="Bact_solute-bd_prot1"/>
</dbReference>
<dbReference type="EMBL" id="JAUSTY010000008">
    <property type="protein sequence ID" value="MDQ0166308.1"/>
    <property type="molecule type" value="Genomic_DNA"/>
</dbReference>
<sequence>MLNKKNFVVLAMFLVLCLVAFGCSSNSEENPDTSTDTEEPGTNGGTEVGSGQAIQLTMYSWRPEDRPAYEKLIAAFQDENPNITIKFEPFQSTEYNTILTNSLVAGSGPDIIQLRPYSGAKTIADNDYLVSLDDLAGLENIPEAYLDAARGNDGSVYGIPLSINSGVIFYNKAIFDEYGIEVPETYDELVQVSQQLKDNGVIPIAQGGRAAYLLSMTHGVVGPAIYGGNDFVDKLTSGSTDLKDAAFADSVVKMQELEEFFPQHFMGLDDNDAQSLIYTEQAAMYINGDYRLATFENNAPDIEFGVIPGLATSKGEDAHVTQWVDGSYGVVKNSRNQEAALKFMEFMTSVDFGQMFSDELNRVSPVSGVQPSHPIVNQISEASAKNSTPYLMLVHYGEGSPTGKTTFEDALQGLYLGEIDLDKVLDDTQVAAERAKQE</sequence>
<accession>A0ABT9VZA3</accession>
<keyword evidence="3 5" id="KW-0732">Signal</keyword>
<proteinExistence type="inferred from homology"/>
<dbReference type="InterPro" id="IPR006061">
    <property type="entry name" value="SBP_1_CS"/>
</dbReference>
<dbReference type="SUPFAM" id="SSF53850">
    <property type="entry name" value="Periplasmic binding protein-like II"/>
    <property type="match status" value="1"/>
</dbReference>
<evidence type="ECO:0000256" key="1">
    <source>
        <dbReference type="ARBA" id="ARBA00008520"/>
    </source>
</evidence>
<evidence type="ECO:0000256" key="4">
    <source>
        <dbReference type="SAM" id="MobiDB-lite"/>
    </source>
</evidence>
<evidence type="ECO:0000256" key="5">
    <source>
        <dbReference type="SAM" id="SignalP"/>
    </source>
</evidence>
<feature type="region of interest" description="Disordered" evidence="4">
    <location>
        <begin position="27"/>
        <end position="49"/>
    </location>
</feature>